<dbReference type="AlphaFoldDB" id="A0A073HZZ3"/>
<evidence type="ECO:0000313" key="1">
    <source>
        <dbReference type="EMBL" id="KEJ82840.1"/>
    </source>
</evidence>
<sequence>MSYFIGWVCGWSGVGQGVSVDQKVDQGGISSLVGTANNRQSFSILLDVQVCLQQNQNQQQFLKSQVKQIRLIRKVKRILMKCIVKSHKIFTSLLRLNQFLKISLLKTLFKRL</sequence>
<gene>
    <name evidence="1" type="ORF">OXYTRIMIC_754</name>
</gene>
<proteinExistence type="predicted"/>
<comment type="caution">
    <text evidence="1">The sequence shown here is derived from an EMBL/GenBank/DDBJ whole genome shotgun (WGS) entry which is preliminary data.</text>
</comment>
<organism evidence="1 2">
    <name type="scientific">Oxytricha trifallax</name>
    <dbReference type="NCBI Taxonomy" id="1172189"/>
    <lineage>
        <taxon>Eukaryota</taxon>
        <taxon>Sar</taxon>
        <taxon>Alveolata</taxon>
        <taxon>Ciliophora</taxon>
        <taxon>Intramacronucleata</taxon>
        <taxon>Spirotrichea</taxon>
        <taxon>Stichotrichia</taxon>
        <taxon>Sporadotrichida</taxon>
        <taxon>Oxytrichidae</taxon>
        <taxon>Oxytrichinae</taxon>
        <taxon>Oxytricha</taxon>
    </lineage>
</organism>
<reference evidence="2" key="1">
    <citation type="journal article" date="2014" name="Cell">
        <title>The Architecture of a Scrambled Genome Reveals Massive Levels of Genomic Rearrangement during Development.</title>
        <authorList>
            <person name="Chen X."/>
            <person name="Bracht J.R."/>
            <person name="Goldman A.D."/>
            <person name="Dolzhenko E."/>
            <person name="Clay D.M."/>
            <person name="Swart E.C."/>
            <person name="Perlman D.H."/>
            <person name="Doak T.G."/>
            <person name="Stuart A."/>
            <person name="Amemiya C.T."/>
            <person name="Sebra R.P."/>
            <person name="Landweber L.F."/>
        </authorList>
    </citation>
    <scope>NUCLEOTIDE SEQUENCE [LARGE SCALE GENOMIC DNA]</scope>
    <source>
        <strain evidence="2">JRB310</strain>
    </source>
</reference>
<keyword evidence="2" id="KW-1185">Reference proteome</keyword>
<accession>A0A073HZZ3</accession>
<evidence type="ECO:0000313" key="2">
    <source>
        <dbReference type="Proteomes" id="UP000053232"/>
    </source>
</evidence>
<dbReference type="Proteomes" id="UP000053232">
    <property type="component" value="Unassembled WGS sequence"/>
</dbReference>
<dbReference type="EMBL" id="ARYC01003316">
    <property type="protein sequence ID" value="KEJ82840.1"/>
    <property type="molecule type" value="Genomic_DNA"/>
</dbReference>
<protein>
    <submittedName>
        <fullName evidence="1">Uncharacterized protein</fullName>
    </submittedName>
</protein>
<name>A0A073HZZ3_9SPIT</name>